<dbReference type="AlphaFoldDB" id="A0A059AF98"/>
<accession>A0A059AF98</accession>
<sequence>MSATLTKREISLPKENFIYFVCACACVCVWTPHASNESLGNFCNQPHEQTKQALLFVEELACFNYII</sequence>
<reference evidence="1" key="1">
    <citation type="submission" date="2013-07" db="EMBL/GenBank/DDBJ databases">
        <title>The genome of Eucalyptus grandis.</title>
        <authorList>
            <person name="Schmutz J."/>
            <person name="Hayes R."/>
            <person name="Myburg A."/>
            <person name="Tuskan G."/>
            <person name="Grattapaglia D."/>
            <person name="Rokhsar D.S."/>
        </authorList>
    </citation>
    <scope>NUCLEOTIDE SEQUENCE</scope>
    <source>
        <tissue evidence="1">Leaf extractions</tissue>
    </source>
</reference>
<name>A0A059AF98_EUCGR</name>
<dbReference type="EMBL" id="KK198762">
    <property type="protein sequence ID" value="KCW52331.1"/>
    <property type="molecule type" value="Genomic_DNA"/>
</dbReference>
<gene>
    <name evidence="1" type="ORF">EUGRSUZ_J01750</name>
</gene>
<evidence type="ECO:0000313" key="1">
    <source>
        <dbReference type="EMBL" id="KCW52331.1"/>
    </source>
</evidence>
<protein>
    <submittedName>
        <fullName evidence="1">Uncharacterized protein</fullName>
    </submittedName>
</protein>
<proteinExistence type="predicted"/>
<organism evidence="1">
    <name type="scientific">Eucalyptus grandis</name>
    <name type="common">Flooded gum</name>
    <dbReference type="NCBI Taxonomy" id="71139"/>
    <lineage>
        <taxon>Eukaryota</taxon>
        <taxon>Viridiplantae</taxon>
        <taxon>Streptophyta</taxon>
        <taxon>Embryophyta</taxon>
        <taxon>Tracheophyta</taxon>
        <taxon>Spermatophyta</taxon>
        <taxon>Magnoliopsida</taxon>
        <taxon>eudicotyledons</taxon>
        <taxon>Gunneridae</taxon>
        <taxon>Pentapetalae</taxon>
        <taxon>rosids</taxon>
        <taxon>malvids</taxon>
        <taxon>Myrtales</taxon>
        <taxon>Myrtaceae</taxon>
        <taxon>Myrtoideae</taxon>
        <taxon>Eucalypteae</taxon>
        <taxon>Eucalyptus</taxon>
    </lineage>
</organism>
<dbReference type="Gramene" id="KCW52331">
    <property type="protein sequence ID" value="KCW52331"/>
    <property type="gene ID" value="EUGRSUZ_J01750"/>
</dbReference>
<dbReference type="InParanoid" id="A0A059AF98"/>